<dbReference type="OrthoDB" id="5596992at2759"/>
<organism evidence="2 3">
    <name type="scientific">Synchytrium microbalum</name>
    <dbReference type="NCBI Taxonomy" id="1806994"/>
    <lineage>
        <taxon>Eukaryota</taxon>
        <taxon>Fungi</taxon>
        <taxon>Fungi incertae sedis</taxon>
        <taxon>Chytridiomycota</taxon>
        <taxon>Chytridiomycota incertae sedis</taxon>
        <taxon>Chytridiomycetes</taxon>
        <taxon>Synchytriales</taxon>
        <taxon>Synchytriaceae</taxon>
        <taxon>Synchytrium</taxon>
    </lineage>
</organism>
<sequence>MDGLEDVDKAWLLKTVNLEVERLRRSGTKPILLSTKNFVMTVEEGTPSRIVNKIELDTGFDFDKITQILVSDPIPYPGDTSWEYANVLLITTNAQFPMILPYLYRPSMITDVSDSSSSEPTTAEVSKKKKRGKADRPTILRNSLTDWIFVNNSGKQSRHVVHEFVSQ</sequence>
<proteinExistence type="predicted"/>
<accession>A0A507C6Z3</accession>
<protein>
    <submittedName>
        <fullName evidence="2">Uncharacterized protein</fullName>
    </submittedName>
</protein>
<evidence type="ECO:0000313" key="2">
    <source>
        <dbReference type="EMBL" id="TPX35271.1"/>
    </source>
</evidence>
<feature type="region of interest" description="Disordered" evidence="1">
    <location>
        <begin position="111"/>
        <end position="135"/>
    </location>
</feature>
<dbReference type="GeneID" id="42003441"/>
<name>A0A507C6Z3_9FUNG</name>
<comment type="caution">
    <text evidence="2">The sequence shown here is derived from an EMBL/GenBank/DDBJ whole genome shotgun (WGS) entry which is preliminary data.</text>
</comment>
<dbReference type="EMBL" id="QEAO01000009">
    <property type="protein sequence ID" value="TPX35271.1"/>
    <property type="molecule type" value="Genomic_DNA"/>
</dbReference>
<gene>
    <name evidence="2" type="ORF">SmJEL517_g02216</name>
</gene>
<evidence type="ECO:0000256" key="1">
    <source>
        <dbReference type="SAM" id="MobiDB-lite"/>
    </source>
</evidence>
<reference evidence="2 3" key="1">
    <citation type="journal article" date="2019" name="Sci. Rep.">
        <title>Comparative genomics of chytrid fungi reveal insights into the obligate biotrophic and pathogenic lifestyle of Synchytrium endobioticum.</title>
        <authorList>
            <person name="van de Vossenberg B.T.L.H."/>
            <person name="Warris S."/>
            <person name="Nguyen H.D.T."/>
            <person name="van Gent-Pelzer M.P.E."/>
            <person name="Joly D.L."/>
            <person name="van de Geest H.C."/>
            <person name="Bonants P.J.M."/>
            <person name="Smith D.S."/>
            <person name="Levesque C.A."/>
            <person name="van der Lee T.A.J."/>
        </authorList>
    </citation>
    <scope>NUCLEOTIDE SEQUENCE [LARGE SCALE GENOMIC DNA]</scope>
    <source>
        <strain evidence="2 3">JEL517</strain>
    </source>
</reference>
<keyword evidence="3" id="KW-1185">Reference proteome</keyword>
<dbReference type="Proteomes" id="UP000319731">
    <property type="component" value="Unassembled WGS sequence"/>
</dbReference>
<dbReference type="AlphaFoldDB" id="A0A507C6Z3"/>
<dbReference type="RefSeq" id="XP_031025798.1">
    <property type="nucleotide sequence ID" value="XM_031168144.1"/>
</dbReference>
<evidence type="ECO:0000313" key="3">
    <source>
        <dbReference type="Proteomes" id="UP000319731"/>
    </source>
</evidence>